<sequence length="272" mass="31200">MYIKKSLVRIASTLFPSAITSFAYNQLTNPQIRKLRTNELDTLDKSKKEDFQFKEFNIKLYTWKGGEKKILLIHGWEGQAGNFSDLIELLLQNDYTVYSFDAPSHGFSSKGGTSLFDFSELIGVLIRKYEIKSLISHSFGGVATTYALFNNPELEIEKYVLLTTPDKFTERIDDISEMVGINDNVKNKLINRLEKETGKPVETLNVSEFVKTINVQNALIIHDKNDKVIPISRSKNVHQNWTDSEFKEVEGTGHFRILRTKSVLYTVLEYLN</sequence>
<evidence type="ECO:0000313" key="4">
    <source>
        <dbReference type="EMBL" id="MFD2587803.1"/>
    </source>
</evidence>
<dbReference type="GO" id="GO:0016787">
    <property type="term" value="F:hydrolase activity"/>
    <property type="evidence" value="ECO:0007669"/>
    <property type="project" value="UniProtKB-KW"/>
</dbReference>
<evidence type="ECO:0000313" key="5">
    <source>
        <dbReference type="Proteomes" id="UP001597526"/>
    </source>
</evidence>
<organism evidence="4 5">
    <name type="scientific">Croceitalea marina</name>
    <dbReference type="NCBI Taxonomy" id="1775166"/>
    <lineage>
        <taxon>Bacteria</taxon>
        <taxon>Pseudomonadati</taxon>
        <taxon>Bacteroidota</taxon>
        <taxon>Flavobacteriia</taxon>
        <taxon>Flavobacteriales</taxon>
        <taxon>Flavobacteriaceae</taxon>
        <taxon>Croceitalea</taxon>
    </lineage>
</organism>
<comment type="caution">
    <text evidence="4">The sequence shown here is derived from an EMBL/GenBank/DDBJ whole genome shotgun (WGS) entry which is preliminary data.</text>
</comment>
<dbReference type="Gene3D" id="3.40.50.1820">
    <property type="entry name" value="alpha/beta hydrolase"/>
    <property type="match status" value="1"/>
</dbReference>
<keyword evidence="1 4" id="KW-0378">Hydrolase</keyword>
<keyword evidence="2" id="KW-0732">Signal</keyword>
<gene>
    <name evidence="4" type="ORF">ACFSQJ_12730</name>
</gene>
<evidence type="ECO:0000256" key="1">
    <source>
        <dbReference type="ARBA" id="ARBA00022801"/>
    </source>
</evidence>
<dbReference type="PANTHER" id="PTHR43798">
    <property type="entry name" value="MONOACYLGLYCEROL LIPASE"/>
    <property type="match status" value="1"/>
</dbReference>
<feature type="signal peptide" evidence="2">
    <location>
        <begin position="1"/>
        <end position="23"/>
    </location>
</feature>
<evidence type="ECO:0000259" key="3">
    <source>
        <dbReference type="Pfam" id="PF00561"/>
    </source>
</evidence>
<reference evidence="5" key="1">
    <citation type="journal article" date="2019" name="Int. J. Syst. Evol. Microbiol.">
        <title>The Global Catalogue of Microorganisms (GCM) 10K type strain sequencing project: providing services to taxonomists for standard genome sequencing and annotation.</title>
        <authorList>
            <consortium name="The Broad Institute Genomics Platform"/>
            <consortium name="The Broad Institute Genome Sequencing Center for Infectious Disease"/>
            <person name="Wu L."/>
            <person name="Ma J."/>
        </authorList>
    </citation>
    <scope>NUCLEOTIDE SEQUENCE [LARGE SCALE GENOMIC DNA]</scope>
    <source>
        <strain evidence="5">KCTC 52368</strain>
    </source>
</reference>
<dbReference type="EMBL" id="JBHULB010000016">
    <property type="protein sequence ID" value="MFD2587803.1"/>
    <property type="molecule type" value="Genomic_DNA"/>
</dbReference>
<feature type="chain" id="PRO_5047266657" evidence="2">
    <location>
        <begin position="24"/>
        <end position="272"/>
    </location>
</feature>
<dbReference type="PANTHER" id="PTHR43798:SF31">
    <property type="entry name" value="AB HYDROLASE SUPERFAMILY PROTEIN YCLE"/>
    <property type="match status" value="1"/>
</dbReference>
<keyword evidence="5" id="KW-1185">Reference proteome</keyword>
<name>A0ABW5MYB4_9FLAO</name>
<proteinExistence type="predicted"/>
<feature type="domain" description="AB hydrolase-1" evidence="3">
    <location>
        <begin position="70"/>
        <end position="169"/>
    </location>
</feature>
<dbReference type="Pfam" id="PF00561">
    <property type="entry name" value="Abhydrolase_1"/>
    <property type="match status" value="1"/>
</dbReference>
<dbReference type="InterPro" id="IPR050266">
    <property type="entry name" value="AB_hydrolase_sf"/>
</dbReference>
<dbReference type="RefSeq" id="WP_377767308.1">
    <property type="nucleotide sequence ID" value="NZ_JBHULB010000016.1"/>
</dbReference>
<dbReference type="InterPro" id="IPR000073">
    <property type="entry name" value="AB_hydrolase_1"/>
</dbReference>
<protein>
    <submittedName>
        <fullName evidence="4">Alpha/beta fold hydrolase</fullName>
    </submittedName>
</protein>
<accession>A0ABW5MYB4</accession>
<dbReference type="Proteomes" id="UP001597526">
    <property type="component" value="Unassembled WGS sequence"/>
</dbReference>
<evidence type="ECO:0000256" key="2">
    <source>
        <dbReference type="SAM" id="SignalP"/>
    </source>
</evidence>
<dbReference type="SUPFAM" id="SSF53474">
    <property type="entry name" value="alpha/beta-Hydrolases"/>
    <property type="match status" value="1"/>
</dbReference>
<dbReference type="InterPro" id="IPR029058">
    <property type="entry name" value="AB_hydrolase_fold"/>
</dbReference>